<reference evidence="6 7" key="1">
    <citation type="submission" date="2021-07" db="EMBL/GenBank/DDBJ databases">
        <title>The Aristolochia fimbriata genome: insights into angiosperm evolution, floral development and chemical biosynthesis.</title>
        <authorList>
            <person name="Jiao Y."/>
        </authorList>
    </citation>
    <scope>NUCLEOTIDE SEQUENCE [LARGE SCALE GENOMIC DNA]</scope>
    <source>
        <strain evidence="6">IBCAS-2021</strain>
        <tissue evidence="6">Leaf</tissue>
    </source>
</reference>
<dbReference type="GO" id="GO:0070847">
    <property type="term" value="C:core mediator complex"/>
    <property type="evidence" value="ECO:0007669"/>
    <property type="project" value="TreeGrafter"/>
</dbReference>
<dbReference type="AlphaFoldDB" id="A0AAV7FFR7"/>
<dbReference type="InterPro" id="IPR019313">
    <property type="entry name" value="Mediator_Med17"/>
</dbReference>
<comment type="similarity">
    <text evidence="2">Belongs to the Mediator complex subunit 17 family.</text>
</comment>
<comment type="caution">
    <text evidence="6">The sequence shown here is derived from an EMBL/GenBank/DDBJ whole genome shotgun (WGS) entry which is preliminary data.</text>
</comment>
<keyword evidence="5" id="KW-0539">Nucleus</keyword>
<protein>
    <recommendedName>
        <fullName evidence="8">Mediator of RNA polymerase II transcription subunit 17</fullName>
    </recommendedName>
</protein>
<dbReference type="GO" id="GO:0006357">
    <property type="term" value="P:regulation of transcription by RNA polymerase II"/>
    <property type="evidence" value="ECO:0007669"/>
    <property type="project" value="InterPro"/>
</dbReference>
<accession>A0AAV7FFR7</accession>
<evidence type="ECO:0000313" key="7">
    <source>
        <dbReference type="Proteomes" id="UP000825729"/>
    </source>
</evidence>
<comment type="subcellular location">
    <subcellularLocation>
        <location evidence="1">Nucleus</location>
    </subcellularLocation>
</comment>
<evidence type="ECO:0000313" key="6">
    <source>
        <dbReference type="EMBL" id="KAG9459666.1"/>
    </source>
</evidence>
<proteinExistence type="inferred from homology"/>
<gene>
    <name evidence="6" type="ORF">H6P81_004174</name>
</gene>
<dbReference type="EMBL" id="JAINDJ010000002">
    <property type="protein sequence ID" value="KAG9459666.1"/>
    <property type="molecule type" value="Genomic_DNA"/>
</dbReference>
<evidence type="ECO:0000256" key="5">
    <source>
        <dbReference type="ARBA" id="ARBA00023242"/>
    </source>
</evidence>
<evidence type="ECO:0000256" key="2">
    <source>
        <dbReference type="ARBA" id="ARBA00005635"/>
    </source>
</evidence>
<name>A0AAV7FFR7_ARIFI</name>
<evidence type="ECO:0000256" key="4">
    <source>
        <dbReference type="ARBA" id="ARBA00023163"/>
    </source>
</evidence>
<keyword evidence="3" id="KW-0805">Transcription regulation</keyword>
<organism evidence="6 7">
    <name type="scientific">Aristolochia fimbriata</name>
    <name type="common">White veined hardy Dutchman's pipe vine</name>
    <dbReference type="NCBI Taxonomy" id="158543"/>
    <lineage>
        <taxon>Eukaryota</taxon>
        <taxon>Viridiplantae</taxon>
        <taxon>Streptophyta</taxon>
        <taxon>Embryophyta</taxon>
        <taxon>Tracheophyta</taxon>
        <taxon>Spermatophyta</taxon>
        <taxon>Magnoliopsida</taxon>
        <taxon>Magnoliidae</taxon>
        <taxon>Piperales</taxon>
        <taxon>Aristolochiaceae</taxon>
        <taxon>Aristolochia</taxon>
    </lineage>
</organism>
<dbReference type="GO" id="GO:0003712">
    <property type="term" value="F:transcription coregulator activity"/>
    <property type="evidence" value="ECO:0007669"/>
    <property type="project" value="InterPro"/>
</dbReference>
<dbReference type="PANTHER" id="PTHR13114">
    <property type="entry name" value="MEDIATOR OF RNA POLYMERASE II TRANSCRIPTION SUBUNIT 17"/>
    <property type="match status" value="1"/>
</dbReference>
<evidence type="ECO:0000256" key="3">
    <source>
        <dbReference type="ARBA" id="ARBA00023015"/>
    </source>
</evidence>
<dbReference type="PANTHER" id="PTHR13114:SF7">
    <property type="entry name" value="MEDIATOR OF RNA POLYMERASE II TRANSCRIPTION SUBUNIT 17"/>
    <property type="match status" value="1"/>
</dbReference>
<evidence type="ECO:0008006" key="8">
    <source>
        <dbReference type="Google" id="ProtNLM"/>
    </source>
</evidence>
<keyword evidence="7" id="KW-1185">Reference proteome</keyword>
<dbReference type="GO" id="GO:0016592">
    <property type="term" value="C:mediator complex"/>
    <property type="evidence" value="ECO:0007669"/>
    <property type="project" value="InterPro"/>
</dbReference>
<keyword evidence="4" id="KW-0804">Transcription</keyword>
<sequence>MLITLEYRLQRSLSWPKVGRKRTFCTGSSTLAKEMEESLKISVDKLPIKRLEVIEENGIERYPPDIGEEDKRLAQIRRIDFTPLVGKDTKKSKTSNDAAATTPWPWQSMLENLQLAHQELSVIIDLINTVEVNDAVTVAGMSRPKQSAGEMLSDLAVSAATKLQCFRHLGRYFKQSAKALEKQVAREARFYGALIRLQQNWKVKRQRMIAATSSEGFTIDLFDSSLSDPMVVFRPLSISTVRVDRDAAGMLAIDLPPKSCRSIQFGFSSDSSSYKLKKHCNSSEENSLQDVKKESAKDEDVDRCVKETHSVLREVHRAIFDEQVFDLVNREALFPSQGVSVTGIREDCLQLGIGQEASVFLSLTAFEKDKSHMIDTKDYAPNGEFGVFSIDEVDDGLLPAERQDKFSGFPSPISCEIYLRQIFHENVFVRLKERRTTSGRTQTASHSGGPGCGLLGHFCMTLAHRIFSHKVLEELEILVHGVPYLHLLSHPTWNSRSSSWTLSMKVPQSIIHAGRRPKSVNFAHEVRSQFYTKVVVTDECITVSGEGAPNVVGLFKSGGSAEVCSMNSYTCNLENLSLILLQQVASQVIRWLHEEALIIGMKASMDFLGLTFELDQCDTLSLVAHVDPDDARGCISWWLVMEDGSTEESKFSSDFPHGPSENRRFLGSLSLEALYSMLMELVSVCNCGSH</sequence>
<evidence type="ECO:0000256" key="1">
    <source>
        <dbReference type="ARBA" id="ARBA00004123"/>
    </source>
</evidence>
<dbReference type="Proteomes" id="UP000825729">
    <property type="component" value="Unassembled WGS sequence"/>
</dbReference>